<proteinExistence type="inferred from homology"/>
<keyword evidence="7 11" id="KW-1133">Transmembrane helix</keyword>
<keyword evidence="9 11" id="KW-0472">Membrane</keyword>
<evidence type="ECO:0000256" key="7">
    <source>
        <dbReference type="ARBA" id="ARBA00022989"/>
    </source>
</evidence>
<dbReference type="Gene3D" id="1.20.120.220">
    <property type="entry name" value="ATP synthase, F0 complex, subunit A"/>
    <property type="match status" value="1"/>
</dbReference>
<dbReference type="EMBL" id="CAEZZB010000023">
    <property type="protein sequence ID" value="CAB4742024.1"/>
    <property type="molecule type" value="Genomic_DNA"/>
</dbReference>
<feature type="transmembrane region" description="Helical" evidence="11">
    <location>
        <begin position="36"/>
        <end position="54"/>
    </location>
</feature>
<organism evidence="14">
    <name type="scientific">freshwater metagenome</name>
    <dbReference type="NCBI Taxonomy" id="449393"/>
    <lineage>
        <taxon>unclassified sequences</taxon>
        <taxon>metagenomes</taxon>
        <taxon>ecological metagenomes</taxon>
    </lineage>
</organism>
<evidence type="ECO:0000313" key="14">
    <source>
        <dbReference type="EMBL" id="CAB4742024.1"/>
    </source>
</evidence>
<feature type="transmembrane region" description="Helical" evidence="11">
    <location>
        <begin position="239"/>
        <end position="257"/>
    </location>
</feature>
<dbReference type="PRINTS" id="PR00123">
    <property type="entry name" value="ATPASEA"/>
</dbReference>
<feature type="transmembrane region" description="Helical" evidence="11">
    <location>
        <begin position="122"/>
        <end position="141"/>
    </location>
</feature>
<keyword evidence="5 11" id="KW-0812">Transmembrane</keyword>
<dbReference type="PANTHER" id="PTHR11410">
    <property type="entry name" value="ATP SYNTHASE SUBUNIT A"/>
    <property type="match status" value="1"/>
</dbReference>
<dbReference type="InterPro" id="IPR035908">
    <property type="entry name" value="F0_ATP_A_sf"/>
</dbReference>
<accession>A0A6J6T4Y0</accession>
<dbReference type="EMBL" id="CAEZWQ010000062">
    <property type="protein sequence ID" value="CAB4662644.1"/>
    <property type="molecule type" value="Genomic_DNA"/>
</dbReference>
<dbReference type="NCBIfam" id="TIGR01131">
    <property type="entry name" value="ATP_synt_6_or_A"/>
    <property type="match status" value="1"/>
</dbReference>
<evidence type="ECO:0000256" key="4">
    <source>
        <dbReference type="ARBA" id="ARBA00022547"/>
    </source>
</evidence>
<keyword evidence="8" id="KW-0406">Ion transport</keyword>
<evidence type="ECO:0000256" key="1">
    <source>
        <dbReference type="ARBA" id="ARBA00004141"/>
    </source>
</evidence>
<name>A0A6J6T4Y0_9ZZZZ</name>
<evidence type="ECO:0000256" key="9">
    <source>
        <dbReference type="ARBA" id="ARBA00023136"/>
    </source>
</evidence>
<keyword evidence="6" id="KW-0375">Hydrogen ion transport</keyword>
<dbReference type="EMBL" id="CAEZUG010000075">
    <property type="protein sequence ID" value="CAB4599483.1"/>
    <property type="molecule type" value="Genomic_DNA"/>
</dbReference>
<gene>
    <name evidence="12" type="ORF">UFOPK1795_01088</name>
    <name evidence="13" type="ORF">UFOPK2275_00641</name>
    <name evidence="14" type="ORF">UFOPK2816_00342</name>
</gene>
<evidence type="ECO:0000256" key="8">
    <source>
        <dbReference type="ARBA" id="ARBA00023065"/>
    </source>
</evidence>
<dbReference type="SUPFAM" id="SSF81336">
    <property type="entry name" value="F1F0 ATP synthase subunit A"/>
    <property type="match status" value="1"/>
</dbReference>
<dbReference type="GO" id="GO:0046933">
    <property type="term" value="F:proton-transporting ATP synthase activity, rotational mechanism"/>
    <property type="evidence" value="ECO:0007669"/>
    <property type="project" value="TreeGrafter"/>
</dbReference>
<dbReference type="PANTHER" id="PTHR11410:SF0">
    <property type="entry name" value="ATP SYNTHASE SUBUNIT A"/>
    <property type="match status" value="1"/>
</dbReference>
<evidence type="ECO:0000256" key="3">
    <source>
        <dbReference type="ARBA" id="ARBA00022448"/>
    </source>
</evidence>
<dbReference type="CDD" id="cd00310">
    <property type="entry name" value="ATP-synt_Fo_a_6"/>
    <property type="match status" value="1"/>
</dbReference>
<sequence length="260" mass="29060">MRVLWSQANPGFVPPSSADFDFPPIFGDSILFTKPVLLVFLSVILAGTFFTLSARKAAVVPSRLQFAGESIYTFIRNELGRDVIGPEFMRFVPFLFTLFIFILTNNLFGVIPLLQFPTMSHIGFPIGVTIFSYVTYHYVAIKKHGFGKYIKDICFMPGIPKPVYLILTPVELLTYLVTRPLTLSMRLFANMFAGHLLLLVFTLGGEYLLTSGLILKFLSLFSFGFAIGLSFFEMGIQALQAYIFTLLTALYIAGALADEH</sequence>
<evidence type="ECO:0000256" key="6">
    <source>
        <dbReference type="ARBA" id="ARBA00022781"/>
    </source>
</evidence>
<feature type="transmembrane region" description="Helical" evidence="11">
    <location>
        <begin position="91"/>
        <end position="116"/>
    </location>
</feature>
<comment type="similarity">
    <text evidence="2">Belongs to the ATPase A chain family.</text>
</comment>
<dbReference type="Pfam" id="PF00119">
    <property type="entry name" value="ATP-synt_A"/>
    <property type="match status" value="1"/>
</dbReference>
<dbReference type="InterPro" id="IPR023011">
    <property type="entry name" value="ATP_synth_F0_asu_AS"/>
</dbReference>
<evidence type="ECO:0000313" key="12">
    <source>
        <dbReference type="EMBL" id="CAB4599483.1"/>
    </source>
</evidence>
<protein>
    <submittedName>
        <fullName evidence="14">Unannotated protein</fullName>
    </submittedName>
</protein>
<keyword evidence="3" id="KW-0813">Transport</keyword>
<evidence type="ECO:0000256" key="10">
    <source>
        <dbReference type="ARBA" id="ARBA00023310"/>
    </source>
</evidence>
<dbReference type="GO" id="GO:0045259">
    <property type="term" value="C:proton-transporting ATP synthase complex"/>
    <property type="evidence" value="ECO:0007669"/>
    <property type="project" value="UniProtKB-KW"/>
</dbReference>
<dbReference type="PROSITE" id="PS00449">
    <property type="entry name" value="ATPASE_A"/>
    <property type="match status" value="1"/>
</dbReference>
<keyword evidence="4" id="KW-0138">CF(0)</keyword>
<keyword evidence="10" id="KW-0066">ATP synthesis</keyword>
<comment type="subcellular location">
    <subcellularLocation>
        <location evidence="1">Membrane</location>
        <topology evidence="1">Multi-pass membrane protein</topology>
    </subcellularLocation>
</comment>
<evidence type="ECO:0000256" key="11">
    <source>
        <dbReference type="SAM" id="Phobius"/>
    </source>
</evidence>
<evidence type="ECO:0000256" key="5">
    <source>
        <dbReference type="ARBA" id="ARBA00022692"/>
    </source>
</evidence>
<dbReference type="InterPro" id="IPR045083">
    <property type="entry name" value="ATP_synth_F0_asu_bact/mt"/>
</dbReference>
<dbReference type="AlphaFoldDB" id="A0A6J6T4Y0"/>
<dbReference type="InterPro" id="IPR000568">
    <property type="entry name" value="ATP_synth_F0_asu"/>
</dbReference>
<reference evidence="14" key="1">
    <citation type="submission" date="2020-05" db="EMBL/GenBank/DDBJ databases">
        <authorList>
            <person name="Chiriac C."/>
            <person name="Salcher M."/>
            <person name="Ghai R."/>
            <person name="Kavagutti S V."/>
        </authorList>
    </citation>
    <scope>NUCLEOTIDE SEQUENCE</scope>
</reference>
<feature type="transmembrane region" description="Helical" evidence="11">
    <location>
        <begin position="187"/>
        <end position="207"/>
    </location>
</feature>
<dbReference type="HAMAP" id="MF_01393">
    <property type="entry name" value="ATP_synth_a_bact"/>
    <property type="match status" value="1"/>
</dbReference>
<evidence type="ECO:0000256" key="2">
    <source>
        <dbReference type="ARBA" id="ARBA00006810"/>
    </source>
</evidence>
<evidence type="ECO:0000313" key="13">
    <source>
        <dbReference type="EMBL" id="CAB4662644.1"/>
    </source>
</evidence>